<dbReference type="InterPro" id="IPR003607">
    <property type="entry name" value="HD/PDEase_dom"/>
</dbReference>
<dbReference type="PROSITE" id="PS51831">
    <property type="entry name" value="HD"/>
    <property type="match status" value="1"/>
</dbReference>
<protein>
    <recommendedName>
        <fullName evidence="2">Deoxyguanosinetriphosphate triphosphohydrolase-like protein</fullName>
    </recommendedName>
</protein>
<accession>A0A1T4QFW8</accession>
<dbReference type="FunFam" id="1.10.3210.10:FF:000024">
    <property type="entry name" value="Deoxyguanosinetriphosphate triphosphohydrolase-like protein"/>
    <property type="match status" value="1"/>
</dbReference>
<evidence type="ECO:0000313" key="4">
    <source>
        <dbReference type="EMBL" id="SKA02148.1"/>
    </source>
</evidence>
<dbReference type="GO" id="GO:0008832">
    <property type="term" value="F:dGTPase activity"/>
    <property type="evidence" value="ECO:0007669"/>
    <property type="project" value="TreeGrafter"/>
</dbReference>
<dbReference type="PANTHER" id="PTHR11373">
    <property type="entry name" value="DEOXYNUCLEOSIDE TRIPHOSPHATE TRIPHOSPHOHYDROLASE"/>
    <property type="match status" value="1"/>
</dbReference>
<comment type="similarity">
    <text evidence="2">Belongs to the dGTPase family. Type 2 subfamily.</text>
</comment>
<sequence length="380" mass="44310">MFDYSERPDLAPFACTSAASKGRKYPEESSDPRPMFERDRDRIIHCAAFRRLEYKTQVFLNHEGDYYRTRLTHSLEVAQIGKSVARRLRLNDDLTEALALAHDLGHTPFGHTGEEVLNQLMQGFGGFEHNYQSFRVVNELEERYAAFDGLNLSWEVREGILKHSSPHDVPTKILDEFLPGVVPSIEGQLINYADEIAYNNHDIDDGIKSGYLTLDLLKEVELWQRMVSRVRERYPTIDDKRLVARTVSALIGMQITDICETTWANIQQYGVNSLDDLRRVNRVLVHFSPQVEQENMALKKFLKEKLYRHHKVDKMRVKAEHVLSKLFETYLKRPNLLPPKYHRRIEQNGVERTVADYLAGMTDRYALDDYKTLFETFERV</sequence>
<dbReference type="InterPro" id="IPR050135">
    <property type="entry name" value="dGTPase-like"/>
</dbReference>
<gene>
    <name evidence="4" type="ORF">SAMN02745119_02364</name>
</gene>
<dbReference type="NCBIfam" id="NF002326">
    <property type="entry name" value="PRK01286.1-1"/>
    <property type="match status" value="1"/>
</dbReference>
<dbReference type="CDD" id="cd00077">
    <property type="entry name" value="HDc"/>
    <property type="match status" value="1"/>
</dbReference>
<dbReference type="SMART" id="SM00471">
    <property type="entry name" value="HDc"/>
    <property type="match status" value="1"/>
</dbReference>
<dbReference type="AlphaFoldDB" id="A0A1T4QFW8"/>
<dbReference type="InterPro" id="IPR006674">
    <property type="entry name" value="HD_domain"/>
</dbReference>
<keyword evidence="1 2" id="KW-0378">Hydrolase</keyword>
<feature type="domain" description="HD" evidence="3">
    <location>
        <begin position="70"/>
        <end position="199"/>
    </location>
</feature>
<evidence type="ECO:0000256" key="2">
    <source>
        <dbReference type="HAMAP-Rule" id="MF_01212"/>
    </source>
</evidence>
<dbReference type="InterPro" id="IPR023023">
    <property type="entry name" value="dNTPase_2"/>
</dbReference>
<evidence type="ECO:0000259" key="3">
    <source>
        <dbReference type="PROSITE" id="PS51831"/>
    </source>
</evidence>
<dbReference type="RefSeq" id="WP_078790630.1">
    <property type="nucleotide sequence ID" value="NZ_FUWR01000013.1"/>
</dbReference>
<dbReference type="Proteomes" id="UP000190102">
    <property type="component" value="Unassembled WGS sequence"/>
</dbReference>
<dbReference type="GO" id="GO:0006203">
    <property type="term" value="P:dGTP catabolic process"/>
    <property type="evidence" value="ECO:0007669"/>
    <property type="project" value="TreeGrafter"/>
</dbReference>
<dbReference type="HAMAP" id="MF_01212">
    <property type="entry name" value="dGTPase_type2"/>
    <property type="match status" value="1"/>
</dbReference>
<reference evidence="5" key="1">
    <citation type="submission" date="2017-02" db="EMBL/GenBank/DDBJ databases">
        <authorList>
            <person name="Varghese N."/>
            <person name="Submissions S."/>
        </authorList>
    </citation>
    <scope>NUCLEOTIDE SEQUENCE [LARGE SCALE GENOMIC DNA]</scope>
    <source>
        <strain evidence="5">ATCC BAA-34</strain>
    </source>
</reference>
<organism evidence="4 5">
    <name type="scientific">Trichlorobacter thiogenes</name>
    <dbReference type="NCBI Taxonomy" id="115783"/>
    <lineage>
        <taxon>Bacteria</taxon>
        <taxon>Pseudomonadati</taxon>
        <taxon>Thermodesulfobacteriota</taxon>
        <taxon>Desulfuromonadia</taxon>
        <taxon>Geobacterales</taxon>
        <taxon>Geobacteraceae</taxon>
        <taxon>Trichlorobacter</taxon>
    </lineage>
</organism>
<keyword evidence="5" id="KW-1185">Reference proteome</keyword>
<proteinExistence type="inferred from homology"/>
<evidence type="ECO:0000313" key="5">
    <source>
        <dbReference type="Proteomes" id="UP000190102"/>
    </source>
</evidence>
<dbReference type="STRING" id="115783.SAMN02745119_02364"/>
<dbReference type="PANTHER" id="PTHR11373:SF43">
    <property type="entry name" value="DEOXYGUANOSINETRIPHOSPHATE TRIPHOSPHOHYDROLASE-LIKE PROTEIN"/>
    <property type="match status" value="1"/>
</dbReference>
<dbReference type="Pfam" id="PF13286">
    <property type="entry name" value="HD_assoc"/>
    <property type="match status" value="1"/>
</dbReference>
<evidence type="ECO:0000256" key="1">
    <source>
        <dbReference type="ARBA" id="ARBA00022801"/>
    </source>
</evidence>
<dbReference type="NCBIfam" id="TIGR01353">
    <property type="entry name" value="dGTP_triPase"/>
    <property type="match status" value="1"/>
</dbReference>
<dbReference type="InterPro" id="IPR006261">
    <property type="entry name" value="dGTPase"/>
</dbReference>
<dbReference type="OrthoDB" id="9803619at2"/>
<dbReference type="SUPFAM" id="SSF109604">
    <property type="entry name" value="HD-domain/PDEase-like"/>
    <property type="match status" value="1"/>
</dbReference>
<dbReference type="Pfam" id="PF01966">
    <property type="entry name" value="HD"/>
    <property type="match status" value="1"/>
</dbReference>
<dbReference type="EMBL" id="FUWR01000013">
    <property type="protein sequence ID" value="SKA02148.1"/>
    <property type="molecule type" value="Genomic_DNA"/>
</dbReference>
<name>A0A1T4QFW8_9BACT</name>
<dbReference type="Gene3D" id="1.10.3210.10">
    <property type="entry name" value="Hypothetical protein af1432"/>
    <property type="match status" value="1"/>
</dbReference>
<dbReference type="InterPro" id="IPR026875">
    <property type="entry name" value="PHydrolase_assoc_dom"/>
</dbReference>